<dbReference type="SUPFAM" id="SSF52087">
    <property type="entry name" value="CRAL/TRIO domain"/>
    <property type="match status" value="1"/>
</dbReference>
<reference evidence="3 4" key="1">
    <citation type="journal article" date="2022" name="Nat. Ecol. Evol.">
        <title>A masculinizing supergene underlies an exaggerated male reproductive morph in a spider.</title>
        <authorList>
            <person name="Hendrickx F."/>
            <person name="De Corte Z."/>
            <person name="Sonet G."/>
            <person name="Van Belleghem S.M."/>
            <person name="Kostlbacher S."/>
            <person name="Vangestel C."/>
        </authorList>
    </citation>
    <scope>NUCLEOTIDE SEQUENCE [LARGE SCALE GENOMIC DNA]</scope>
    <source>
        <strain evidence="3">W744_W776</strain>
    </source>
</reference>
<protein>
    <recommendedName>
        <fullName evidence="5">SEC14-like protein 2</fullName>
    </recommendedName>
</protein>
<keyword evidence="4" id="KW-1185">Reference proteome</keyword>
<dbReference type="Pfam" id="PF13897">
    <property type="entry name" value="GOLD_2"/>
    <property type="match status" value="1"/>
</dbReference>
<evidence type="ECO:0000259" key="2">
    <source>
        <dbReference type="PROSITE" id="PS50866"/>
    </source>
</evidence>
<evidence type="ECO:0000259" key="1">
    <source>
        <dbReference type="PROSITE" id="PS50191"/>
    </source>
</evidence>
<dbReference type="Pfam" id="PF00650">
    <property type="entry name" value="CRAL_TRIO"/>
    <property type="match status" value="1"/>
</dbReference>
<organism evidence="3 4">
    <name type="scientific">Oedothorax gibbosus</name>
    <dbReference type="NCBI Taxonomy" id="931172"/>
    <lineage>
        <taxon>Eukaryota</taxon>
        <taxon>Metazoa</taxon>
        <taxon>Ecdysozoa</taxon>
        <taxon>Arthropoda</taxon>
        <taxon>Chelicerata</taxon>
        <taxon>Arachnida</taxon>
        <taxon>Araneae</taxon>
        <taxon>Araneomorphae</taxon>
        <taxon>Entelegynae</taxon>
        <taxon>Araneoidea</taxon>
        <taxon>Linyphiidae</taxon>
        <taxon>Erigoninae</taxon>
        <taxon>Oedothorax</taxon>
    </lineage>
</organism>
<dbReference type="InterPro" id="IPR036865">
    <property type="entry name" value="CRAL-TRIO_dom_sf"/>
</dbReference>
<dbReference type="SMART" id="SM01100">
    <property type="entry name" value="CRAL_TRIO_N"/>
    <property type="match status" value="1"/>
</dbReference>
<dbReference type="PROSITE" id="PS50191">
    <property type="entry name" value="CRAL_TRIO"/>
    <property type="match status" value="1"/>
</dbReference>
<dbReference type="Gene3D" id="2.60.120.680">
    <property type="entry name" value="GOLD domain"/>
    <property type="match status" value="1"/>
</dbReference>
<dbReference type="InterPro" id="IPR011074">
    <property type="entry name" value="CRAL/TRIO_N_dom"/>
</dbReference>
<proteinExistence type="predicted"/>
<name>A0AAV6U9B5_9ARAC</name>
<gene>
    <name evidence="3" type="ORF">JTE90_022757</name>
</gene>
<dbReference type="Proteomes" id="UP000827092">
    <property type="component" value="Unassembled WGS sequence"/>
</dbReference>
<dbReference type="CDD" id="cd00170">
    <property type="entry name" value="SEC14"/>
    <property type="match status" value="1"/>
</dbReference>
<dbReference type="InterPro" id="IPR036273">
    <property type="entry name" value="CRAL/TRIO_N_dom_sf"/>
</dbReference>
<comment type="caution">
    <text evidence="3">The sequence shown here is derived from an EMBL/GenBank/DDBJ whole genome shotgun (WGS) entry which is preliminary data.</text>
</comment>
<dbReference type="AlphaFoldDB" id="A0AAV6U9B5"/>
<dbReference type="Pfam" id="PF03765">
    <property type="entry name" value="CRAL_TRIO_N"/>
    <property type="match status" value="1"/>
</dbReference>
<dbReference type="SUPFAM" id="SSF101576">
    <property type="entry name" value="Supernatant protein factor (SPF), C-terminal domain"/>
    <property type="match status" value="1"/>
</dbReference>
<accession>A0AAV6U9B5</accession>
<dbReference type="Gene3D" id="3.40.525.10">
    <property type="entry name" value="CRAL-TRIO lipid binding domain"/>
    <property type="match status" value="1"/>
</dbReference>
<dbReference type="GO" id="GO:0005737">
    <property type="term" value="C:cytoplasm"/>
    <property type="evidence" value="ECO:0007669"/>
    <property type="project" value="TreeGrafter"/>
</dbReference>
<dbReference type="PANTHER" id="PTHR23324:SF83">
    <property type="entry name" value="SEC14-LIKE PROTEIN 2"/>
    <property type="match status" value="1"/>
</dbReference>
<evidence type="ECO:0000313" key="3">
    <source>
        <dbReference type="EMBL" id="KAG8180408.1"/>
    </source>
</evidence>
<dbReference type="InterPro" id="IPR051064">
    <property type="entry name" value="SEC14/CRAL-TRIO_domain"/>
</dbReference>
<dbReference type="InterPro" id="IPR009038">
    <property type="entry name" value="GOLD_dom"/>
</dbReference>
<dbReference type="PANTHER" id="PTHR23324">
    <property type="entry name" value="SEC14 RELATED PROTEIN"/>
    <property type="match status" value="1"/>
</dbReference>
<dbReference type="SUPFAM" id="SSF46938">
    <property type="entry name" value="CRAL/TRIO N-terminal domain"/>
    <property type="match status" value="1"/>
</dbReference>
<dbReference type="EMBL" id="JAFNEN010000564">
    <property type="protein sequence ID" value="KAG8180408.1"/>
    <property type="molecule type" value="Genomic_DNA"/>
</dbReference>
<feature type="domain" description="CRAL-TRIO" evidence="1">
    <location>
        <begin position="70"/>
        <end position="246"/>
    </location>
</feature>
<dbReference type="PROSITE" id="PS50866">
    <property type="entry name" value="GOLD"/>
    <property type="match status" value="1"/>
</dbReference>
<sequence>MTHDQELAIKELKSRFAVDEIPTEMCEDTHTFHRFLKARDYNLNNAEHMLRNHLAWRKEFKLDAIKDYVSKEVLVKYFPGSYIGNDKEGCPVTFIHLGNLDPKGIRRAAKFIPDIVMHVIKVIEKDAEIMKDQAKKLGKPLTGGFYIVDLKNFPFSVATDKKTLEHAIYLSKMYQDNYPESLKEACIINVSPYFTLFFNVVKHFLAPSIVKKTKFYSTDEYKEDLRKLIDPDVLPAFLGGNRTDPDGNPLCLSFLTHCGPVEEKYFIQKNSRCLAKEPGVQRLLVSRVSLAEIELEVVELGSVIEWEFETRSRDIGFGLFFKELDEDSGSEKIVELVPLMRLDTEDFSETGVHKCEQTGTYIIVFDNSYSWFRSKEIFYRAVVKTPAEHEESLKYID</sequence>
<dbReference type="InterPro" id="IPR036598">
    <property type="entry name" value="GOLD_dom_sf"/>
</dbReference>
<evidence type="ECO:0000313" key="4">
    <source>
        <dbReference type="Proteomes" id="UP000827092"/>
    </source>
</evidence>
<dbReference type="PRINTS" id="PR00180">
    <property type="entry name" value="CRETINALDHBP"/>
</dbReference>
<evidence type="ECO:0008006" key="5">
    <source>
        <dbReference type="Google" id="ProtNLM"/>
    </source>
</evidence>
<feature type="domain" description="GOLD" evidence="2">
    <location>
        <begin position="271"/>
        <end position="383"/>
    </location>
</feature>
<dbReference type="InterPro" id="IPR001251">
    <property type="entry name" value="CRAL-TRIO_dom"/>
</dbReference>
<dbReference type="SMART" id="SM00516">
    <property type="entry name" value="SEC14"/>
    <property type="match status" value="1"/>
</dbReference>